<name>A0A915N1P1_MELJA</name>
<dbReference type="InterPro" id="IPR037047">
    <property type="entry name" value="PITH_dom_sf"/>
</dbReference>
<keyword evidence="3" id="KW-1185">Reference proteome</keyword>
<dbReference type="PANTHER" id="PTHR12175:SF1">
    <property type="entry name" value="PITH DOMAIN-CONTAINING PROTEIN 1"/>
    <property type="match status" value="1"/>
</dbReference>
<evidence type="ECO:0000256" key="1">
    <source>
        <dbReference type="ARBA" id="ARBA00025788"/>
    </source>
</evidence>
<dbReference type="InterPro" id="IPR010400">
    <property type="entry name" value="PITH_dom"/>
</dbReference>
<dbReference type="PANTHER" id="PTHR12175">
    <property type="entry name" value="AD039 HT014 THIOREDOXIN FAMILY TRP26"/>
    <property type="match status" value="1"/>
</dbReference>
<reference evidence="4" key="1">
    <citation type="submission" date="2022-11" db="UniProtKB">
        <authorList>
            <consortium name="WormBaseParasite"/>
        </authorList>
    </citation>
    <scope>IDENTIFICATION</scope>
</reference>
<evidence type="ECO:0000313" key="4">
    <source>
        <dbReference type="WBParaSite" id="scaffold7182_cov424.g11760"/>
    </source>
</evidence>
<dbReference type="InterPro" id="IPR045099">
    <property type="entry name" value="PITH1-like"/>
</dbReference>
<dbReference type="Pfam" id="PF06201">
    <property type="entry name" value="PITH"/>
    <property type="match status" value="1"/>
</dbReference>
<evidence type="ECO:0000259" key="2">
    <source>
        <dbReference type="PROSITE" id="PS51532"/>
    </source>
</evidence>
<feature type="domain" description="PITH" evidence="2">
    <location>
        <begin position="20"/>
        <end position="132"/>
    </location>
</feature>
<dbReference type="Proteomes" id="UP000887561">
    <property type="component" value="Unplaced"/>
</dbReference>
<organism evidence="3 4">
    <name type="scientific">Meloidogyne javanica</name>
    <name type="common">Root-knot nematode worm</name>
    <dbReference type="NCBI Taxonomy" id="6303"/>
    <lineage>
        <taxon>Eukaryota</taxon>
        <taxon>Metazoa</taxon>
        <taxon>Ecdysozoa</taxon>
        <taxon>Nematoda</taxon>
        <taxon>Chromadorea</taxon>
        <taxon>Rhabditida</taxon>
        <taxon>Tylenchina</taxon>
        <taxon>Tylenchomorpha</taxon>
        <taxon>Tylenchoidea</taxon>
        <taxon>Meloidogynidae</taxon>
        <taxon>Meloidogyninae</taxon>
        <taxon>Meloidogyne</taxon>
        <taxon>Meloidogyne incognita group</taxon>
    </lineage>
</organism>
<dbReference type="WBParaSite" id="scaffold7182_cov424.g11760">
    <property type="protein sequence ID" value="scaffold7182_cov424.g11760"/>
    <property type="gene ID" value="scaffold7182_cov424.g11760"/>
</dbReference>
<evidence type="ECO:0000313" key="3">
    <source>
        <dbReference type="Proteomes" id="UP000887561"/>
    </source>
</evidence>
<accession>A0A915N1P1</accession>
<dbReference type="PROSITE" id="PS51532">
    <property type="entry name" value="PITH"/>
    <property type="match status" value="1"/>
</dbReference>
<sequence length="132" mass="14701">MDGHGHGHHGGHCSNIATNFEYHQQGMHYTMDKFINKENVIVLNESVEGSGVKVFKTWADRNDFVHSDVDEQLLFSVPFTANVKLTGITFSGPLSGSFPSTMSFDDCENAKEDQQIELKQDSDASIDYPLMS</sequence>
<dbReference type="AlphaFoldDB" id="A0A915N1P1"/>
<dbReference type="GO" id="GO:0005737">
    <property type="term" value="C:cytoplasm"/>
    <property type="evidence" value="ECO:0007669"/>
    <property type="project" value="UniProtKB-ARBA"/>
</dbReference>
<dbReference type="Gene3D" id="2.60.120.470">
    <property type="entry name" value="PITH domain"/>
    <property type="match status" value="1"/>
</dbReference>
<dbReference type="SUPFAM" id="SSF49785">
    <property type="entry name" value="Galactose-binding domain-like"/>
    <property type="match status" value="1"/>
</dbReference>
<dbReference type="GO" id="GO:0005634">
    <property type="term" value="C:nucleus"/>
    <property type="evidence" value="ECO:0007669"/>
    <property type="project" value="TreeGrafter"/>
</dbReference>
<proteinExistence type="inferred from homology"/>
<protein>
    <submittedName>
        <fullName evidence="4">PITH domain-containing protein</fullName>
    </submittedName>
</protein>
<dbReference type="InterPro" id="IPR008979">
    <property type="entry name" value="Galactose-bd-like_sf"/>
</dbReference>
<comment type="similarity">
    <text evidence="1">Belongs to the PITHD1 family.</text>
</comment>